<gene>
    <name evidence="5" type="ORF">EDC60_1039</name>
</gene>
<dbReference type="InterPro" id="IPR050268">
    <property type="entry name" value="NADH-dep_flavin_reductase"/>
</dbReference>
<comment type="caution">
    <text evidence="5">The sequence shown here is derived from an EMBL/GenBank/DDBJ whole genome shotgun (WGS) entry which is preliminary data.</text>
</comment>
<dbReference type="PANTHER" id="PTHR30466:SF11">
    <property type="entry name" value="FLAVIN-DEPENDENT MONOOXYGENASE, REDUCTASE SUBUNIT HSAB"/>
    <property type="match status" value="1"/>
</dbReference>
<dbReference type="EMBL" id="RJVL01000002">
    <property type="protein sequence ID" value="ROR49046.1"/>
    <property type="molecule type" value="Genomic_DNA"/>
</dbReference>
<name>A0AAX1WXB6_9BURK</name>
<evidence type="ECO:0000259" key="4">
    <source>
        <dbReference type="SMART" id="SM00903"/>
    </source>
</evidence>
<evidence type="ECO:0000256" key="3">
    <source>
        <dbReference type="SAM" id="MobiDB-lite"/>
    </source>
</evidence>
<feature type="region of interest" description="Disordered" evidence="3">
    <location>
        <begin position="1"/>
        <end position="28"/>
    </location>
</feature>
<evidence type="ECO:0000313" key="6">
    <source>
        <dbReference type="Proteomes" id="UP000271868"/>
    </source>
</evidence>
<dbReference type="Proteomes" id="UP000271868">
    <property type="component" value="Unassembled WGS sequence"/>
</dbReference>
<feature type="domain" description="Flavin reductase like" evidence="4">
    <location>
        <begin position="38"/>
        <end position="182"/>
    </location>
</feature>
<sequence>MPYAARPGRRPPFVNSRLPHPPSSQPPVFTPREFRDALGMFATGVTIVTARGEGGALIGMTANSFNSVSLEPPLVLWSLGHKTSSLPAFSRATHYAINVLTVEQRALAEQFATRGIDRFAGVAYRLGRSGVPVLDGAAAVFECFNRSQYVEGDHTIFVGQVERCSHREGASPLLYHGGVFYTEHPLGSLSATVARPMEK</sequence>
<reference evidence="5 6" key="1">
    <citation type="submission" date="2018-11" db="EMBL/GenBank/DDBJ databases">
        <title>Genomic Encyclopedia of Type Strains, Phase IV (KMG-IV): sequencing the most valuable type-strain genomes for metagenomic binning, comparative biology and taxonomic classification.</title>
        <authorList>
            <person name="Goeker M."/>
        </authorList>
    </citation>
    <scope>NUCLEOTIDE SEQUENCE [LARGE SCALE GENOMIC DNA]</scope>
    <source>
        <strain evidence="5 6">DSM 15985</strain>
    </source>
</reference>
<dbReference type="InterPro" id="IPR012349">
    <property type="entry name" value="Split_barrel_FMN-bd"/>
</dbReference>
<dbReference type="SUPFAM" id="SSF50475">
    <property type="entry name" value="FMN-binding split barrel"/>
    <property type="match status" value="1"/>
</dbReference>
<keyword evidence="6" id="KW-1185">Reference proteome</keyword>
<comment type="similarity">
    <text evidence="1">Belongs to the non-flavoprotein flavin reductase family.</text>
</comment>
<accession>A0AAX1WXB6</accession>
<evidence type="ECO:0000256" key="2">
    <source>
        <dbReference type="ARBA" id="ARBA00023002"/>
    </source>
</evidence>
<keyword evidence="2" id="KW-0560">Oxidoreductase</keyword>
<evidence type="ECO:0000313" key="5">
    <source>
        <dbReference type="EMBL" id="ROR49046.1"/>
    </source>
</evidence>
<proteinExistence type="inferred from homology"/>
<dbReference type="SMART" id="SM00903">
    <property type="entry name" value="Flavin_Reduct"/>
    <property type="match status" value="1"/>
</dbReference>
<dbReference type="GO" id="GO:0010181">
    <property type="term" value="F:FMN binding"/>
    <property type="evidence" value="ECO:0007669"/>
    <property type="project" value="InterPro"/>
</dbReference>
<evidence type="ECO:0000256" key="1">
    <source>
        <dbReference type="ARBA" id="ARBA00008898"/>
    </source>
</evidence>
<feature type="compositionally biased region" description="Pro residues" evidence="3">
    <location>
        <begin position="19"/>
        <end position="28"/>
    </location>
</feature>
<dbReference type="Pfam" id="PF01613">
    <property type="entry name" value="Flavin_Reduct"/>
    <property type="match status" value="1"/>
</dbReference>
<organism evidence="5 6">
    <name type="scientific">Diaphorobacter nitroreducens</name>
    <dbReference type="NCBI Taxonomy" id="164759"/>
    <lineage>
        <taxon>Bacteria</taxon>
        <taxon>Pseudomonadati</taxon>
        <taxon>Pseudomonadota</taxon>
        <taxon>Betaproteobacteria</taxon>
        <taxon>Burkholderiales</taxon>
        <taxon>Comamonadaceae</taxon>
        <taxon>Diaphorobacter</taxon>
    </lineage>
</organism>
<dbReference type="AlphaFoldDB" id="A0AAX1WXB6"/>
<dbReference type="Gene3D" id="2.30.110.10">
    <property type="entry name" value="Electron Transport, Fmn-binding Protein, Chain A"/>
    <property type="match status" value="1"/>
</dbReference>
<protein>
    <submittedName>
        <fullName evidence="5">Flavin reductase (DIM6/NTAB) family NADH-FMN oxidoreductase RutF</fullName>
    </submittedName>
</protein>
<dbReference type="GO" id="GO:0042602">
    <property type="term" value="F:riboflavin reductase (NADPH) activity"/>
    <property type="evidence" value="ECO:0007669"/>
    <property type="project" value="TreeGrafter"/>
</dbReference>
<dbReference type="PANTHER" id="PTHR30466">
    <property type="entry name" value="FLAVIN REDUCTASE"/>
    <property type="match status" value="1"/>
</dbReference>
<dbReference type="InterPro" id="IPR002563">
    <property type="entry name" value="Flavin_Rdtase-like_dom"/>
</dbReference>